<evidence type="ECO:0000313" key="2">
    <source>
        <dbReference type="EMBL" id="CAG8695971.1"/>
    </source>
</evidence>
<organism evidence="2 3">
    <name type="scientific">Cetraspora pellucida</name>
    <dbReference type="NCBI Taxonomy" id="1433469"/>
    <lineage>
        <taxon>Eukaryota</taxon>
        <taxon>Fungi</taxon>
        <taxon>Fungi incertae sedis</taxon>
        <taxon>Mucoromycota</taxon>
        <taxon>Glomeromycotina</taxon>
        <taxon>Glomeromycetes</taxon>
        <taxon>Diversisporales</taxon>
        <taxon>Gigasporaceae</taxon>
        <taxon>Cetraspora</taxon>
    </lineage>
</organism>
<evidence type="ECO:0000259" key="1">
    <source>
        <dbReference type="PROSITE" id="PS50191"/>
    </source>
</evidence>
<comment type="caution">
    <text evidence="2">The sequence shown here is derived from an EMBL/GenBank/DDBJ whole genome shotgun (WGS) entry which is preliminary data.</text>
</comment>
<protein>
    <submittedName>
        <fullName evidence="2">24644_t:CDS:1</fullName>
    </submittedName>
</protein>
<dbReference type="SUPFAM" id="SSF52087">
    <property type="entry name" value="CRAL/TRIO domain"/>
    <property type="match status" value="1"/>
</dbReference>
<evidence type="ECO:0000313" key="3">
    <source>
        <dbReference type="Proteomes" id="UP000789759"/>
    </source>
</evidence>
<dbReference type="Pfam" id="PF00650">
    <property type="entry name" value="CRAL_TRIO"/>
    <property type="match status" value="1"/>
</dbReference>
<dbReference type="PANTHER" id="PTHR45824:SF29">
    <property type="entry name" value="GH16843P"/>
    <property type="match status" value="1"/>
</dbReference>
<dbReference type="Proteomes" id="UP000789759">
    <property type="component" value="Unassembled WGS sequence"/>
</dbReference>
<dbReference type="OrthoDB" id="75724at2759"/>
<dbReference type="SMART" id="SM00516">
    <property type="entry name" value="SEC14"/>
    <property type="match status" value="1"/>
</dbReference>
<dbReference type="SMART" id="SM01100">
    <property type="entry name" value="CRAL_TRIO_N"/>
    <property type="match status" value="1"/>
</dbReference>
<dbReference type="InterPro" id="IPR001251">
    <property type="entry name" value="CRAL-TRIO_dom"/>
</dbReference>
<dbReference type="Pfam" id="PF03765">
    <property type="entry name" value="CRAL_TRIO_N"/>
    <property type="match status" value="1"/>
</dbReference>
<gene>
    <name evidence="2" type="ORF">CPELLU_LOCUS11565</name>
</gene>
<dbReference type="Gene3D" id="3.40.525.10">
    <property type="entry name" value="CRAL-TRIO lipid binding domain"/>
    <property type="match status" value="1"/>
</dbReference>
<dbReference type="InterPro" id="IPR036273">
    <property type="entry name" value="CRAL/TRIO_N_dom_sf"/>
</dbReference>
<dbReference type="PROSITE" id="PS50191">
    <property type="entry name" value="CRAL_TRIO"/>
    <property type="match status" value="1"/>
</dbReference>
<dbReference type="InterPro" id="IPR052578">
    <property type="entry name" value="PI_Transfer_CRAL-TRIO"/>
</dbReference>
<accession>A0A9N9HLK8</accession>
<feature type="domain" description="CRAL-TRIO" evidence="1">
    <location>
        <begin position="96"/>
        <end position="265"/>
    </location>
</feature>
<keyword evidence="3" id="KW-1185">Reference proteome</keyword>
<sequence length="339" mass="39408">MSTNIPNFAPPENFTPVFPPEVSVEQKEVFIEFSNYVNTILLSEEDPLHQAERSWVTDACLKRYLRASKWHLSEAKARIRYTLEWRREYKPADIEPERVEPEVVTGKLHINGFDKHGRPIIYLRPGLENTKAGPRQVLAVVFMFECAIKLMPEDVENIVIIVDFHECSARRSPGLGIAKEFMHVLGSHYPERLAMALVVNAPWYFWGFFKLLSPFIDPVTKNKIKFVDLENPDRMKSNPQWINILDCIDKDQLENEYGGNQEFVYNQEIYWDTLLKKIGKNIKENVFAKTPMPNISVILRLIVTFQRPALVSNEFNPFRECFEELGIGCLDTKELPFQN</sequence>
<dbReference type="AlphaFoldDB" id="A0A9N9HLK8"/>
<dbReference type="EMBL" id="CAJVQA010010348">
    <property type="protein sequence ID" value="CAG8695971.1"/>
    <property type="molecule type" value="Genomic_DNA"/>
</dbReference>
<name>A0A9N9HLK8_9GLOM</name>
<proteinExistence type="predicted"/>
<dbReference type="InterPro" id="IPR011074">
    <property type="entry name" value="CRAL/TRIO_N_dom"/>
</dbReference>
<dbReference type="InterPro" id="IPR036865">
    <property type="entry name" value="CRAL-TRIO_dom_sf"/>
</dbReference>
<dbReference type="CDD" id="cd00170">
    <property type="entry name" value="SEC14"/>
    <property type="match status" value="1"/>
</dbReference>
<dbReference type="PANTHER" id="PTHR45824">
    <property type="entry name" value="GH16843P"/>
    <property type="match status" value="1"/>
</dbReference>
<dbReference type="GO" id="GO:0008526">
    <property type="term" value="F:phosphatidylinositol transfer activity"/>
    <property type="evidence" value="ECO:0007669"/>
    <property type="project" value="TreeGrafter"/>
</dbReference>
<reference evidence="2" key="1">
    <citation type="submission" date="2021-06" db="EMBL/GenBank/DDBJ databases">
        <authorList>
            <person name="Kallberg Y."/>
            <person name="Tangrot J."/>
            <person name="Rosling A."/>
        </authorList>
    </citation>
    <scope>NUCLEOTIDE SEQUENCE</scope>
    <source>
        <strain evidence="2">FL966</strain>
    </source>
</reference>
<dbReference type="SUPFAM" id="SSF46938">
    <property type="entry name" value="CRAL/TRIO N-terminal domain"/>
    <property type="match status" value="1"/>
</dbReference>